<evidence type="ECO:0000313" key="11">
    <source>
        <dbReference type="Proteomes" id="UP001347796"/>
    </source>
</evidence>
<keyword evidence="11" id="KW-1185">Reference proteome</keyword>
<accession>A0AAN8FYF8</accession>
<feature type="transmembrane region" description="Helical" evidence="8">
    <location>
        <begin position="692"/>
        <end position="710"/>
    </location>
</feature>
<feature type="domain" description="SSD" evidence="9">
    <location>
        <begin position="266"/>
        <end position="425"/>
    </location>
</feature>
<comment type="caution">
    <text evidence="10">The sequence shown here is derived from an EMBL/GenBank/DDBJ whole genome shotgun (WGS) entry which is preliminary data.</text>
</comment>
<evidence type="ECO:0000256" key="2">
    <source>
        <dbReference type="ARBA" id="ARBA00005585"/>
    </source>
</evidence>
<evidence type="ECO:0000256" key="8">
    <source>
        <dbReference type="SAM" id="Phobius"/>
    </source>
</evidence>
<keyword evidence="6" id="KW-0325">Glycoprotein</keyword>
<keyword evidence="5 8" id="KW-0472">Membrane</keyword>
<feature type="transmembrane region" description="Helical" evidence="8">
    <location>
        <begin position="300"/>
        <end position="323"/>
    </location>
</feature>
<feature type="transmembrane region" description="Helical" evidence="8">
    <location>
        <begin position="30"/>
        <end position="50"/>
    </location>
</feature>
<sequence length="883" mass="98700">MGCSVLYEAVENRLGSAFESYGKLVGRHPVVFIISALVICSGLGAGILFMESENDLETLYLPENSEAVLDRERVTDIFSNGAPNNYWAHTLANVPYNADVLIRAKDGKNVLSEDVLEEIEQIISKIRNFNLTKDNTNFTYNDVCGKQVRTCVIEGEMLLEKKFLKPYRKNKMTFPDWQVDDERTIDLKRFLGKAEAVNGTLQSAKMFRLLFQLAQSNATETERSRAWELGILNYLPELQTNLNLTEFAYTTSQSLNVELNRNTKKDIRNFSYSFTLMLIYATFTSSGGNCVANRGHLARAAVVAVGLSILASFGTLSLIGLKFVNIVGVMPYLVIGVGVDYSFIMMSGWAETYICQKNSIDERIGLMFRSSGISVTIAAMTDVIAFAVGGMSDFMSVRHFCIYTGVALLFCYLCHMTFFAGCLVIHARRVHANRHCVTCLKSPTPDQMRKDGASPVAVWCCSGFSPRVREEDESGCEILPRMIFTRFLLKPAVKVVVIISFMVYFGFAIWGVINLKQGLILNNLVSTDSYYQNYSDWFKNNYQTSFAVSVVFEDEMDYSQAGVSKSIEQLLSNLTEIDFVKKNETLCWLTSYKEAGRFFYNENYTPQEFVEGLQNFLRFYTPFKNDIVFNDAKDAILKSRCYVFSADVPGSSDQGKLMSDLRGTAERSPLSSFVYSPYFMYFEQYNAIIPNTVQMVGAALGAMFLITVLLMPHPLMVFLVILNLVMILTGIFGFMHYWNLTLSSITMIHLIMSVGFSVDYSVHICHGYLTSSGSNRNARTSSTIAKASSPIWNAGLSSLIGICTLALSDSYVFASFFKVMVLVIAFGILHAALLLPVVLSLIGPITTEAFVDQLPVYPKKQASKSANGLDNPVFESTKIPEEK</sequence>
<dbReference type="PANTHER" id="PTHR10796:SF92">
    <property type="entry name" value="PATCHED-RELATED, ISOFORM A"/>
    <property type="match status" value="1"/>
</dbReference>
<evidence type="ECO:0000256" key="4">
    <source>
        <dbReference type="ARBA" id="ARBA00022989"/>
    </source>
</evidence>
<feature type="transmembrane region" description="Helical" evidence="8">
    <location>
        <begin position="744"/>
        <end position="769"/>
    </location>
</feature>
<dbReference type="Gene3D" id="1.20.1640.10">
    <property type="entry name" value="Multidrug efflux transporter AcrB transmembrane domain"/>
    <property type="match status" value="2"/>
</dbReference>
<proteinExistence type="inferred from homology"/>
<reference evidence="10 11" key="1">
    <citation type="submission" date="2024-01" db="EMBL/GenBank/DDBJ databases">
        <title>The genome of the rayed Mediterranean limpet Patella caerulea (Linnaeus, 1758).</title>
        <authorList>
            <person name="Anh-Thu Weber A."/>
            <person name="Halstead-Nussloch G."/>
        </authorList>
    </citation>
    <scope>NUCLEOTIDE SEQUENCE [LARGE SCALE GENOMIC DNA]</scope>
    <source>
        <strain evidence="10">AATW-2023a</strain>
        <tissue evidence="10">Whole specimen</tissue>
    </source>
</reference>
<evidence type="ECO:0000256" key="7">
    <source>
        <dbReference type="SAM" id="MobiDB-lite"/>
    </source>
</evidence>
<dbReference type="SUPFAM" id="SSF82866">
    <property type="entry name" value="Multidrug efflux transporter AcrB transmembrane domain"/>
    <property type="match status" value="2"/>
</dbReference>
<feature type="transmembrane region" description="Helical" evidence="8">
    <location>
        <begin position="371"/>
        <end position="390"/>
    </location>
</feature>
<comment type="subcellular location">
    <subcellularLocation>
        <location evidence="1">Membrane</location>
        <topology evidence="1">Multi-pass membrane protein</topology>
    </subcellularLocation>
</comment>
<feature type="transmembrane region" description="Helical" evidence="8">
    <location>
        <begin position="270"/>
        <end position="288"/>
    </location>
</feature>
<feature type="region of interest" description="Disordered" evidence="7">
    <location>
        <begin position="862"/>
        <end position="883"/>
    </location>
</feature>
<dbReference type="GO" id="GO:0016020">
    <property type="term" value="C:membrane"/>
    <property type="evidence" value="ECO:0007669"/>
    <property type="project" value="UniProtKB-SubCell"/>
</dbReference>
<dbReference type="InterPro" id="IPR051697">
    <property type="entry name" value="Patched_domain-protein"/>
</dbReference>
<feature type="transmembrane region" description="Helical" evidence="8">
    <location>
        <begin position="819"/>
        <end position="842"/>
    </location>
</feature>
<feature type="transmembrane region" description="Helical" evidence="8">
    <location>
        <begin position="717"/>
        <end position="738"/>
    </location>
</feature>
<protein>
    <recommendedName>
        <fullName evidence="9">SSD domain-containing protein</fullName>
    </recommendedName>
</protein>
<evidence type="ECO:0000256" key="5">
    <source>
        <dbReference type="ARBA" id="ARBA00023136"/>
    </source>
</evidence>
<dbReference type="PANTHER" id="PTHR10796">
    <property type="entry name" value="PATCHED-RELATED"/>
    <property type="match status" value="1"/>
</dbReference>
<evidence type="ECO:0000256" key="1">
    <source>
        <dbReference type="ARBA" id="ARBA00004141"/>
    </source>
</evidence>
<feature type="transmembrane region" description="Helical" evidence="8">
    <location>
        <begin position="402"/>
        <end position="425"/>
    </location>
</feature>
<dbReference type="Proteomes" id="UP001347796">
    <property type="component" value="Unassembled WGS sequence"/>
</dbReference>
<evidence type="ECO:0000313" key="10">
    <source>
        <dbReference type="EMBL" id="KAK6166792.1"/>
    </source>
</evidence>
<feature type="transmembrane region" description="Helical" evidence="8">
    <location>
        <begin position="329"/>
        <end position="350"/>
    </location>
</feature>
<organism evidence="10 11">
    <name type="scientific">Patella caerulea</name>
    <name type="common">Rayed Mediterranean limpet</name>
    <dbReference type="NCBI Taxonomy" id="87958"/>
    <lineage>
        <taxon>Eukaryota</taxon>
        <taxon>Metazoa</taxon>
        <taxon>Spiralia</taxon>
        <taxon>Lophotrochozoa</taxon>
        <taxon>Mollusca</taxon>
        <taxon>Gastropoda</taxon>
        <taxon>Patellogastropoda</taxon>
        <taxon>Patelloidea</taxon>
        <taxon>Patellidae</taxon>
        <taxon>Patella</taxon>
    </lineage>
</organism>
<dbReference type="InterPro" id="IPR000731">
    <property type="entry name" value="SSD"/>
</dbReference>
<comment type="similarity">
    <text evidence="2">Belongs to the patched family.</text>
</comment>
<dbReference type="InterPro" id="IPR003392">
    <property type="entry name" value="PTHD_SSD"/>
</dbReference>
<evidence type="ECO:0000256" key="6">
    <source>
        <dbReference type="ARBA" id="ARBA00023180"/>
    </source>
</evidence>
<dbReference type="EMBL" id="JAZGQO010000021">
    <property type="protein sequence ID" value="KAK6166792.1"/>
    <property type="molecule type" value="Genomic_DNA"/>
</dbReference>
<keyword evidence="3 8" id="KW-0812">Transmembrane</keyword>
<feature type="transmembrane region" description="Helical" evidence="8">
    <location>
        <begin position="790"/>
        <end position="807"/>
    </location>
</feature>
<dbReference type="Pfam" id="PF02460">
    <property type="entry name" value="Patched"/>
    <property type="match status" value="1"/>
</dbReference>
<feature type="transmembrane region" description="Helical" evidence="8">
    <location>
        <begin position="491"/>
        <end position="513"/>
    </location>
</feature>
<gene>
    <name evidence="10" type="ORF">SNE40_023412</name>
</gene>
<keyword evidence="4 8" id="KW-1133">Transmembrane helix</keyword>
<dbReference type="PROSITE" id="PS50156">
    <property type="entry name" value="SSD"/>
    <property type="match status" value="1"/>
</dbReference>
<evidence type="ECO:0000256" key="3">
    <source>
        <dbReference type="ARBA" id="ARBA00022692"/>
    </source>
</evidence>
<name>A0AAN8FYF8_PATCE</name>
<dbReference type="AlphaFoldDB" id="A0AAN8FYF8"/>
<evidence type="ECO:0000259" key="9">
    <source>
        <dbReference type="PROSITE" id="PS50156"/>
    </source>
</evidence>